<keyword evidence="1" id="KW-0812">Transmembrane</keyword>
<evidence type="ECO:0000313" key="3">
    <source>
        <dbReference type="Proteomes" id="UP001596180"/>
    </source>
</evidence>
<proteinExistence type="predicted"/>
<sequence>MKKLLEILGFIALIQGLAGLVHQFTDWNWGLVQRMGFLEGFEIYAGLALLALAVALFAAAESTKSG</sequence>
<name>A0ABW1DYC7_9ACTN</name>
<keyword evidence="1" id="KW-1133">Transmembrane helix</keyword>
<evidence type="ECO:0000313" key="2">
    <source>
        <dbReference type="EMBL" id="MFC5853309.1"/>
    </source>
</evidence>
<reference evidence="3" key="1">
    <citation type="journal article" date="2019" name="Int. J. Syst. Evol. Microbiol.">
        <title>The Global Catalogue of Microorganisms (GCM) 10K type strain sequencing project: providing services to taxonomists for standard genome sequencing and annotation.</title>
        <authorList>
            <consortium name="The Broad Institute Genomics Platform"/>
            <consortium name="The Broad Institute Genome Sequencing Center for Infectious Disease"/>
            <person name="Wu L."/>
            <person name="Ma J."/>
        </authorList>
    </citation>
    <scope>NUCLEOTIDE SEQUENCE [LARGE SCALE GENOMIC DNA]</scope>
    <source>
        <strain evidence="3">JCM 10411</strain>
    </source>
</reference>
<comment type="caution">
    <text evidence="2">The sequence shown here is derived from an EMBL/GenBank/DDBJ whole genome shotgun (WGS) entry which is preliminary data.</text>
</comment>
<dbReference type="RefSeq" id="WP_381363638.1">
    <property type="nucleotide sequence ID" value="NZ_JBHSOA010000034.1"/>
</dbReference>
<evidence type="ECO:0000256" key="1">
    <source>
        <dbReference type="SAM" id="Phobius"/>
    </source>
</evidence>
<organism evidence="2 3">
    <name type="scientific">Streptomyces chlorus</name>
    <dbReference type="NCBI Taxonomy" id="887452"/>
    <lineage>
        <taxon>Bacteria</taxon>
        <taxon>Bacillati</taxon>
        <taxon>Actinomycetota</taxon>
        <taxon>Actinomycetes</taxon>
        <taxon>Kitasatosporales</taxon>
        <taxon>Streptomycetaceae</taxon>
        <taxon>Streptomyces</taxon>
    </lineage>
</organism>
<gene>
    <name evidence="2" type="ORF">ACFPZI_16190</name>
</gene>
<keyword evidence="3" id="KW-1185">Reference proteome</keyword>
<accession>A0ABW1DYC7</accession>
<dbReference type="Proteomes" id="UP001596180">
    <property type="component" value="Unassembled WGS sequence"/>
</dbReference>
<keyword evidence="1" id="KW-0472">Membrane</keyword>
<feature type="transmembrane region" description="Helical" evidence="1">
    <location>
        <begin position="43"/>
        <end position="60"/>
    </location>
</feature>
<dbReference type="EMBL" id="JBHSOA010000034">
    <property type="protein sequence ID" value="MFC5853309.1"/>
    <property type="molecule type" value="Genomic_DNA"/>
</dbReference>
<protein>
    <submittedName>
        <fullName evidence="2">Uncharacterized protein</fullName>
    </submittedName>
</protein>